<dbReference type="EMBL" id="CAMGYJ010000005">
    <property type="protein sequence ID" value="CAI0414602.1"/>
    <property type="molecule type" value="Genomic_DNA"/>
</dbReference>
<feature type="region of interest" description="Disordered" evidence="1">
    <location>
        <begin position="1"/>
        <end position="38"/>
    </location>
</feature>
<accession>A0AAV0JYR5</accession>
<reference evidence="2" key="1">
    <citation type="submission" date="2022-08" db="EMBL/GenBank/DDBJ databases">
        <authorList>
            <person name="Gutierrez-Valencia J."/>
        </authorList>
    </citation>
    <scope>NUCLEOTIDE SEQUENCE</scope>
</reference>
<sequence>MKQGEKGKKKRKMGGGKTEQPLNGKGRKKGTHGLGLMF</sequence>
<evidence type="ECO:0000313" key="3">
    <source>
        <dbReference type="Proteomes" id="UP001154282"/>
    </source>
</evidence>
<dbReference type="Proteomes" id="UP001154282">
    <property type="component" value="Unassembled WGS sequence"/>
</dbReference>
<keyword evidence="3" id="KW-1185">Reference proteome</keyword>
<organism evidence="2 3">
    <name type="scientific">Linum tenue</name>
    <dbReference type="NCBI Taxonomy" id="586396"/>
    <lineage>
        <taxon>Eukaryota</taxon>
        <taxon>Viridiplantae</taxon>
        <taxon>Streptophyta</taxon>
        <taxon>Embryophyta</taxon>
        <taxon>Tracheophyta</taxon>
        <taxon>Spermatophyta</taxon>
        <taxon>Magnoliopsida</taxon>
        <taxon>eudicotyledons</taxon>
        <taxon>Gunneridae</taxon>
        <taxon>Pentapetalae</taxon>
        <taxon>rosids</taxon>
        <taxon>fabids</taxon>
        <taxon>Malpighiales</taxon>
        <taxon>Linaceae</taxon>
        <taxon>Linum</taxon>
    </lineage>
</organism>
<evidence type="ECO:0000256" key="1">
    <source>
        <dbReference type="SAM" id="MobiDB-lite"/>
    </source>
</evidence>
<evidence type="ECO:0000313" key="2">
    <source>
        <dbReference type="EMBL" id="CAI0414602.1"/>
    </source>
</evidence>
<gene>
    <name evidence="2" type="ORF">LITE_LOCUS16354</name>
</gene>
<comment type="caution">
    <text evidence="2">The sequence shown here is derived from an EMBL/GenBank/DDBJ whole genome shotgun (WGS) entry which is preliminary data.</text>
</comment>
<proteinExistence type="predicted"/>
<protein>
    <submittedName>
        <fullName evidence="2">Uncharacterized protein</fullName>
    </submittedName>
</protein>
<dbReference type="AlphaFoldDB" id="A0AAV0JYR5"/>
<name>A0AAV0JYR5_9ROSI</name>